<keyword evidence="3" id="KW-0804">Transcription</keyword>
<evidence type="ECO:0000256" key="2">
    <source>
        <dbReference type="ARBA" id="ARBA00023125"/>
    </source>
</evidence>
<evidence type="ECO:0000256" key="3">
    <source>
        <dbReference type="ARBA" id="ARBA00023163"/>
    </source>
</evidence>
<keyword evidence="6" id="KW-1185">Reference proteome</keyword>
<accession>A0A433SHJ4</accession>
<sequence length="228" mass="26200">MTQSHNDKVTKMVALQIQELIRSGALSDGQPLPSQRALSQMLGVSRTSLREALITLEMLGWVHSEPRKRTIIVNKEGRVPDDTAPLWRLDYSAKEIYHFRFIVESHAAGRAAMYCSDKQVKILRQNLQSFNKALKMQDLVSAAEHDHDFHHLIMSFSQNRMFADCYDSYGKSFLETQSRPLGQRKRFLEMTIEHKNILDSIVAHEPTNAEYFMRIHILKAAERAGISM</sequence>
<dbReference type="InterPro" id="IPR036390">
    <property type="entry name" value="WH_DNA-bd_sf"/>
</dbReference>
<dbReference type="Pfam" id="PF00392">
    <property type="entry name" value="GntR"/>
    <property type="match status" value="1"/>
</dbReference>
<dbReference type="Pfam" id="PF07729">
    <property type="entry name" value="FCD"/>
    <property type="match status" value="1"/>
</dbReference>
<evidence type="ECO:0000313" key="5">
    <source>
        <dbReference type="EMBL" id="RUS68134.1"/>
    </source>
</evidence>
<keyword evidence="2" id="KW-0238">DNA-binding</keyword>
<dbReference type="InterPro" id="IPR036388">
    <property type="entry name" value="WH-like_DNA-bd_sf"/>
</dbReference>
<evidence type="ECO:0000256" key="1">
    <source>
        <dbReference type="ARBA" id="ARBA00023015"/>
    </source>
</evidence>
<organism evidence="5 6">
    <name type="scientific">Saezia sanguinis</name>
    <dbReference type="NCBI Taxonomy" id="1965230"/>
    <lineage>
        <taxon>Bacteria</taxon>
        <taxon>Pseudomonadati</taxon>
        <taxon>Pseudomonadota</taxon>
        <taxon>Betaproteobacteria</taxon>
        <taxon>Burkholderiales</taxon>
        <taxon>Saeziaceae</taxon>
        <taxon>Saezia</taxon>
    </lineage>
</organism>
<dbReference type="Gene3D" id="1.20.120.530">
    <property type="entry name" value="GntR ligand-binding domain-like"/>
    <property type="match status" value="1"/>
</dbReference>
<dbReference type="GO" id="GO:0003700">
    <property type="term" value="F:DNA-binding transcription factor activity"/>
    <property type="evidence" value="ECO:0007669"/>
    <property type="project" value="InterPro"/>
</dbReference>
<dbReference type="SUPFAM" id="SSF48008">
    <property type="entry name" value="GntR ligand-binding domain-like"/>
    <property type="match status" value="1"/>
</dbReference>
<evidence type="ECO:0000259" key="4">
    <source>
        <dbReference type="PROSITE" id="PS50949"/>
    </source>
</evidence>
<name>A0A433SHJ4_9BURK</name>
<dbReference type="InterPro" id="IPR000524">
    <property type="entry name" value="Tscrpt_reg_HTH_GntR"/>
</dbReference>
<dbReference type="Gene3D" id="1.10.10.10">
    <property type="entry name" value="Winged helix-like DNA-binding domain superfamily/Winged helix DNA-binding domain"/>
    <property type="match status" value="1"/>
</dbReference>
<dbReference type="GO" id="GO:0003677">
    <property type="term" value="F:DNA binding"/>
    <property type="evidence" value="ECO:0007669"/>
    <property type="project" value="UniProtKB-KW"/>
</dbReference>
<dbReference type="InterPro" id="IPR011711">
    <property type="entry name" value="GntR_C"/>
</dbReference>
<dbReference type="SUPFAM" id="SSF46785">
    <property type="entry name" value="Winged helix' DNA-binding domain"/>
    <property type="match status" value="1"/>
</dbReference>
<dbReference type="InterPro" id="IPR008920">
    <property type="entry name" value="TF_FadR/GntR_C"/>
</dbReference>
<protein>
    <submittedName>
        <fullName evidence="5">Glc operon transcriptional activator</fullName>
    </submittedName>
</protein>
<dbReference type="CDD" id="cd07377">
    <property type="entry name" value="WHTH_GntR"/>
    <property type="match status" value="1"/>
</dbReference>
<evidence type="ECO:0000313" key="6">
    <source>
        <dbReference type="Proteomes" id="UP000286947"/>
    </source>
</evidence>
<dbReference type="AlphaFoldDB" id="A0A433SHJ4"/>
<dbReference type="OrthoDB" id="5296437at2"/>
<dbReference type="PRINTS" id="PR00035">
    <property type="entry name" value="HTHGNTR"/>
</dbReference>
<keyword evidence="1" id="KW-0805">Transcription regulation</keyword>
<feature type="domain" description="HTH gntR-type" evidence="4">
    <location>
        <begin position="7"/>
        <end position="75"/>
    </location>
</feature>
<dbReference type="RefSeq" id="WP_126978045.1">
    <property type="nucleotide sequence ID" value="NZ_CAWUGC010000018.1"/>
</dbReference>
<reference evidence="5 6" key="1">
    <citation type="submission" date="2018-01" db="EMBL/GenBank/DDBJ databases">
        <title>Saezia sanguinis gen. nov., sp. nov., in the order Burkholderiales isolated from human blood.</title>
        <authorList>
            <person name="Medina-Pascual M.J."/>
            <person name="Valdezate S."/>
            <person name="Monzon S."/>
            <person name="Cuesta I."/>
            <person name="Carrasco G."/>
            <person name="Villalon P."/>
            <person name="Saez-Nieto J.A."/>
        </authorList>
    </citation>
    <scope>NUCLEOTIDE SEQUENCE [LARGE SCALE GENOMIC DNA]</scope>
    <source>
        <strain evidence="5 6">CNM695-12</strain>
    </source>
</reference>
<dbReference type="SMART" id="SM00345">
    <property type="entry name" value="HTH_GNTR"/>
    <property type="match status" value="1"/>
</dbReference>
<dbReference type="SMART" id="SM00895">
    <property type="entry name" value="FCD"/>
    <property type="match status" value="1"/>
</dbReference>
<gene>
    <name evidence="5" type="primary">glcC</name>
    <name evidence="5" type="ORF">CUZ56_00619</name>
</gene>
<dbReference type="EMBL" id="PQSP01000001">
    <property type="protein sequence ID" value="RUS68134.1"/>
    <property type="molecule type" value="Genomic_DNA"/>
</dbReference>
<dbReference type="PANTHER" id="PTHR43537:SF51">
    <property type="entry name" value="HTH-TYPE TRANSCRIPTIONAL REGULATOR LGOR-RELATED"/>
    <property type="match status" value="1"/>
</dbReference>
<dbReference type="PANTHER" id="PTHR43537">
    <property type="entry name" value="TRANSCRIPTIONAL REGULATOR, GNTR FAMILY"/>
    <property type="match status" value="1"/>
</dbReference>
<dbReference type="Proteomes" id="UP000286947">
    <property type="component" value="Unassembled WGS sequence"/>
</dbReference>
<dbReference type="PROSITE" id="PS50949">
    <property type="entry name" value="HTH_GNTR"/>
    <property type="match status" value="1"/>
</dbReference>
<comment type="caution">
    <text evidence="5">The sequence shown here is derived from an EMBL/GenBank/DDBJ whole genome shotgun (WGS) entry which is preliminary data.</text>
</comment>
<proteinExistence type="predicted"/>